<keyword evidence="2" id="KW-0472">Membrane</keyword>
<reference evidence="4 5" key="1">
    <citation type="submission" date="2015-01" db="EMBL/GenBank/DDBJ databases">
        <title>Genome Sequencing of Rickettsiales.</title>
        <authorList>
            <person name="Daugherty S.C."/>
            <person name="Su Q."/>
            <person name="Abolude K."/>
            <person name="Beier-Sexton M."/>
            <person name="Carlyon J.A."/>
            <person name="Carter R."/>
            <person name="Day N.P."/>
            <person name="Dumler S.J."/>
            <person name="Dyachenko V."/>
            <person name="Godinez A."/>
            <person name="Kurtti T.J."/>
            <person name="Lichay M."/>
            <person name="Mullins K.E."/>
            <person name="Ott S."/>
            <person name="Pappas-Brown V."/>
            <person name="Paris D.H."/>
            <person name="Patel P."/>
            <person name="Richards A.L."/>
            <person name="Sadzewicz L."/>
            <person name="Sears K."/>
            <person name="Seidman D."/>
            <person name="Sengamalay N."/>
            <person name="Stenos J."/>
            <person name="Tallon L.J."/>
            <person name="Vincent G."/>
            <person name="Fraser C.M."/>
            <person name="Munderloh U."/>
            <person name="Dunning-Hotopp J.C."/>
        </authorList>
    </citation>
    <scope>NUCLEOTIDE SEQUENCE [LARGE SCALE GENOMIC DNA]</scope>
    <source>
        <strain evidence="4 5">UT144</strain>
    </source>
</reference>
<sequence>MHIEFLETQIKEIEQLINDHIKNNKDLHNKAMLLESIPGIGAKTQAVVLAFLADIEKFSSAKQVVAFVVLILSIVNLAVPCGVLVESLELVIQIYVSLLYACYVCLKT</sequence>
<evidence type="ECO:0000256" key="1">
    <source>
        <dbReference type="SAM" id="Coils"/>
    </source>
</evidence>
<protein>
    <submittedName>
        <fullName evidence="4">Transposase IS116/IS110/IS902 family protein</fullName>
    </submittedName>
</protein>
<keyword evidence="2" id="KW-0812">Transmembrane</keyword>
<dbReference type="InterPro" id="IPR047650">
    <property type="entry name" value="Transpos_IS110"/>
</dbReference>
<keyword evidence="1" id="KW-0175">Coiled coil</keyword>
<feature type="transmembrane region" description="Helical" evidence="2">
    <location>
        <begin position="64"/>
        <end position="85"/>
    </location>
</feature>
<dbReference type="GO" id="GO:0006313">
    <property type="term" value="P:DNA transposition"/>
    <property type="evidence" value="ECO:0007669"/>
    <property type="project" value="InterPro"/>
</dbReference>
<evidence type="ECO:0000313" key="4">
    <source>
        <dbReference type="EMBL" id="KJW05794.1"/>
    </source>
</evidence>
<feature type="transmembrane region" description="Helical" evidence="2">
    <location>
        <begin position="91"/>
        <end position="106"/>
    </location>
</feature>
<dbReference type="GO" id="GO:0004803">
    <property type="term" value="F:transposase activity"/>
    <property type="evidence" value="ECO:0007669"/>
    <property type="project" value="InterPro"/>
</dbReference>
<feature type="domain" description="Transposase IS116/IS110/IS902 C-terminal" evidence="3">
    <location>
        <begin position="33"/>
        <end position="70"/>
    </location>
</feature>
<accession>A0A0F3RKU4</accession>
<comment type="caution">
    <text evidence="4">The sequence shown here is derived from an EMBL/GenBank/DDBJ whole genome shotgun (WGS) entry which is preliminary data.</text>
</comment>
<proteinExistence type="predicted"/>
<dbReference type="AlphaFoldDB" id="A0A0F3RKU4"/>
<dbReference type="PANTHER" id="PTHR33055">
    <property type="entry name" value="TRANSPOSASE FOR INSERTION SEQUENCE ELEMENT IS1111A"/>
    <property type="match status" value="1"/>
</dbReference>
<dbReference type="Pfam" id="PF02371">
    <property type="entry name" value="Transposase_20"/>
    <property type="match status" value="1"/>
</dbReference>
<dbReference type="GO" id="GO:0003677">
    <property type="term" value="F:DNA binding"/>
    <property type="evidence" value="ECO:0007669"/>
    <property type="project" value="InterPro"/>
</dbReference>
<name>A0A0F3RKU4_ORITS</name>
<gene>
    <name evidence="4" type="ORF">OTUT144_2134</name>
</gene>
<evidence type="ECO:0000259" key="3">
    <source>
        <dbReference type="Pfam" id="PF02371"/>
    </source>
</evidence>
<evidence type="ECO:0000256" key="2">
    <source>
        <dbReference type="SAM" id="Phobius"/>
    </source>
</evidence>
<organism evidence="4 5">
    <name type="scientific">Orientia tsutsugamushi str. UT144</name>
    <dbReference type="NCBI Taxonomy" id="1441384"/>
    <lineage>
        <taxon>Bacteria</taxon>
        <taxon>Pseudomonadati</taxon>
        <taxon>Pseudomonadota</taxon>
        <taxon>Alphaproteobacteria</taxon>
        <taxon>Rickettsiales</taxon>
        <taxon>Rickettsiaceae</taxon>
        <taxon>Rickettsieae</taxon>
        <taxon>Orientia</taxon>
    </lineage>
</organism>
<dbReference type="EMBL" id="LAOR01000212">
    <property type="protein sequence ID" value="KJW05794.1"/>
    <property type="molecule type" value="Genomic_DNA"/>
</dbReference>
<feature type="coiled-coil region" evidence="1">
    <location>
        <begin position="3"/>
        <end position="30"/>
    </location>
</feature>
<dbReference type="Proteomes" id="UP000033580">
    <property type="component" value="Unassembled WGS sequence"/>
</dbReference>
<keyword evidence="2" id="KW-1133">Transmembrane helix</keyword>
<evidence type="ECO:0000313" key="5">
    <source>
        <dbReference type="Proteomes" id="UP000033580"/>
    </source>
</evidence>
<dbReference type="PANTHER" id="PTHR33055:SF13">
    <property type="entry name" value="TRANSPOSASE"/>
    <property type="match status" value="1"/>
</dbReference>
<dbReference type="InterPro" id="IPR003346">
    <property type="entry name" value="Transposase_20"/>
</dbReference>
<dbReference type="PATRIC" id="fig|1441384.3.peg.1211"/>